<evidence type="ECO:0000256" key="9">
    <source>
        <dbReference type="ARBA" id="ARBA00023269"/>
    </source>
</evidence>
<dbReference type="GO" id="GO:0046982">
    <property type="term" value="F:protein heterodimerization activity"/>
    <property type="evidence" value="ECO:0007669"/>
    <property type="project" value="InterPro"/>
</dbReference>
<keyword evidence="9 10" id="KW-0544">Nucleosome core</keyword>
<dbReference type="InterPro" id="IPR001951">
    <property type="entry name" value="Histone_H4"/>
</dbReference>
<protein>
    <recommendedName>
        <fullName evidence="10">Histone H4</fullName>
    </recommendedName>
</protein>
<dbReference type="Gene3D" id="1.10.20.10">
    <property type="entry name" value="Histone, subunit A"/>
    <property type="match status" value="1"/>
</dbReference>
<evidence type="ECO:0000256" key="3">
    <source>
        <dbReference type="ARBA" id="ARBA00004286"/>
    </source>
</evidence>
<dbReference type="GO" id="GO:0000786">
    <property type="term" value="C:nucleosome"/>
    <property type="evidence" value="ECO:0007669"/>
    <property type="project" value="UniProtKB-KW"/>
</dbReference>
<keyword evidence="6 10" id="KW-0158">Chromosome</keyword>
<comment type="caution">
    <text evidence="11">The sequence shown here is derived from an EMBL/GenBank/DDBJ whole genome shotgun (WGS) entry which is preliminary data.</text>
</comment>
<evidence type="ECO:0000256" key="4">
    <source>
        <dbReference type="ARBA" id="ARBA00006564"/>
    </source>
</evidence>
<evidence type="ECO:0000256" key="5">
    <source>
        <dbReference type="ARBA" id="ARBA00011538"/>
    </source>
</evidence>
<evidence type="ECO:0000256" key="6">
    <source>
        <dbReference type="ARBA" id="ARBA00022454"/>
    </source>
</evidence>
<reference evidence="11" key="2">
    <citation type="journal article" date="2023" name="Proc. Natl. Acad. Sci. U.S.A.">
        <title>A global phylogenomic analysis of the shiitake genus Lentinula.</title>
        <authorList>
            <person name="Sierra-Patev S."/>
            <person name="Min B."/>
            <person name="Naranjo-Ortiz M."/>
            <person name="Looney B."/>
            <person name="Konkel Z."/>
            <person name="Slot J.C."/>
            <person name="Sakamoto Y."/>
            <person name="Steenwyk J.L."/>
            <person name="Rokas A."/>
            <person name="Carro J."/>
            <person name="Camarero S."/>
            <person name="Ferreira P."/>
            <person name="Molpeceres G."/>
            <person name="Ruiz-Duenas F.J."/>
            <person name="Serrano A."/>
            <person name="Henrissat B."/>
            <person name="Drula E."/>
            <person name="Hughes K.W."/>
            <person name="Mata J.L."/>
            <person name="Ishikawa N.K."/>
            <person name="Vargas-Isla R."/>
            <person name="Ushijima S."/>
            <person name="Smith C.A."/>
            <person name="Donoghue J."/>
            <person name="Ahrendt S."/>
            <person name="Andreopoulos W."/>
            <person name="He G."/>
            <person name="LaButti K."/>
            <person name="Lipzen A."/>
            <person name="Ng V."/>
            <person name="Riley R."/>
            <person name="Sandor L."/>
            <person name="Barry K."/>
            <person name="Martinez A.T."/>
            <person name="Xiao Y."/>
            <person name="Gibbons J.G."/>
            <person name="Terashima K."/>
            <person name="Grigoriev I.V."/>
            <person name="Hibbett D."/>
        </authorList>
    </citation>
    <scope>NUCLEOTIDE SEQUENCE</scope>
    <source>
        <strain evidence="11">Sp2 HRB7682 ss15</strain>
    </source>
</reference>
<keyword evidence="7 10" id="KW-0238">DNA-binding</keyword>
<dbReference type="Proteomes" id="UP001150238">
    <property type="component" value="Unassembled WGS sequence"/>
</dbReference>
<organism evidence="11 12">
    <name type="scientific">Lentinula lateritia</name>
    <dbReference type="NCBI Taxonomy" id="40482"/>
    <lineage>
        <taxon>Eukaryota</taxon>
        <taxon>Fungi</taxon>
        <taxon>Dikarya</taxon>
        <taxon>Basidiomycota</taxon>
        <taxon>Agaricomycotina</taxon>
        <taxon>Agaricomycetes</taxon>
        <taxon>Agaricomycetidae</taxon>
        <taxon>Agaricales</taxon>
        <taxon>Marasmiineae</taxon>
        <taxon>Omphalotaceae</taxon>
        <taxon>Lentinula</taxon>
    </lineage>
</organism>
<proteinExistence type="inferred from homology"/>
<dbReference type="InterPro" id="IPR009072">
    <property type="entry name" value="Histone-fold"/>
</dbReference>
<evidence type="ECO:0000256" key="1">
    <source>
        <dbReference type="ARBA" id="ARBA00002001"/>
    </source>
</evidence>
<dbReference type="GO" id="GO:0030527">
    <property type="term" value="F:structural constituent of chromatin"/>
    <property type="evidence" value="ECO:0007669"/>
    <property type="project" value="InterPro"/>
</dbReference>
<evidence type="ECO:0000256" key="7">
    <source>
        <dbReference type="ARBA" id="ARBA00023125"/>
    </source>
</evidence>
<evidence type="ECO:0000256" key="10">
    <source>
        <dbReference type="RuleBase" id="RU000528"/>
    </source>
</evidence>
<dbReference type="PANTHER" id="PTHR10484">
    <property type="entry name" value="HISTONE H4"/>
    <property type="match status" value="1"/>
</dbReference>
<accession>A0A9W9DHQ6</accession>
<comment type="similarity">
    <text evidence="4 10">Belongs to the histone H4 family.</text>
</comment>
<dbReference type="GO" id="GO:0003677">
    <property type="term" value="F:DNA binding"/>
    <property type="evidence" value="ECO:0007669"/>
    <property type="project" value="UniProtKB-KW"/>
</dbReference>
<dbReference type="SMART" id="SM00417">
    <property type="entry name" value="H4"/>
    <property type="match status" value="1"/>
</dbReference>
<gene>
    <name evidence="11" type="ORF">C8J55DRAFT_377956</name>
</gene>
<dbReference type="PRINTS" id="PR00623">
    <property type="entry name" value="HISTONEH4"/>
</dbReference>
<feature type="non-terminal residue" evidence="11">
    <location>
        <position position="94"/>
    </location>
</feature>
<dbReference type="FunFam" id="1.10.20.10:FF:000012">
    <property type="entry name" value="Histone H4"/>
    <property type="match status" value="1"/>
</dbReference>
<dbReference type="GO" id="GO:0005634">
    <property type="term" value="C:nucleus"/>
    <property type="evidence" value="ECO:0007669"/>
    <property type="project" value="UniProtKB-SubCell"/>
</dbReference>
<evidence type="ECO:0000313" key="12">
    <source>
        <dbReference type="Proteomes" id="UP001150238"/>
    </source>
</evidence>
<name>A0A9W9DHQ6_9AGAR</name>
<reference evidence="11" key="1">
    <citation type="submission" date="2022-08" db="EMBL/GenBank/DDBJ databases">
        <authorList>
            <consortium name="DOE Joint Genome Institute"/>
            <person name="Min B."/>
            <person name="Riley R."/>
            <person name="Sierra-Patev S."/>
            <person name="Naranjo-Ortiz M."/>
            <person name="Looney B."/>
            <person name="Konkel Z."/>
            <person name="Slot J.C."/>
            <person name="Sakamoto Y."/>
            <person name="Steenwyk J.L."/>
            <person name="Rokas A."/>
            <person name="Carro J."/>
            <person name="Camarero S."/>
            <person name="Ferreira P."/>
            <person name="Molpeceres G."/>
            <person name="Ruiz-Duenas F.J."/>
            <person name="Serrano A."/>
            <person name="Henrissat B."/>
            <person name="Drula E."/>
            <person name="Hughes K.W."/>
            <person name="Mata J.L."/>
            <person name="Ishikawa N.K."/>
            <person name="Vargas-Isla R."/>
            <person name="Ushijima S."/>
            <person name="Smith C.A."/>
            <person name="Ahrendt S."/>
            <person name="Andreopoulos W."/>
            <person name="He G."/>
            <person name="Labutti K."/>
            <person name="Lipzen A."/>
            <person name="Ng V."/>
            <person name="Sandor L."/>
            <person name="Barry K."/>
            <person name="Martinez A.T."/>
            <person name="Xiao Y."/>
            <person name="Gibbons J.G."/>
            <person name="Terashima K."/>
            <person name="Hibbett D.S."/>
            <person name="Grigoriev I.V."/>
        </authorList>
    </citation>
    <scope>NUCLEOTIDE SEQUENCE</scope>
    <source>
        <strain evidence="11">Sp2 HRB7682 ss15</strain>
    </source>
</reference>
<comment type="function">
    <text evidence="1 10">Core component of nucleosome. Nucleosomes wrap and compact DNA into chromatin, limiting DNA accessibility to the cellular machineries which require DNA as a template. Histones thereby play a central role in transcription regulation, DNA repair, DNA replication and chromosomal stability. DNA accessibility is regulated via a complex set of post-translational modifications of histones, also called histone code, and nucleosome remodeling.</text>
</comment>
<comment type="subunit">
    <text evidence="5 10">The nucleosome is a histone octamer containing two molecules each of H2A, H2B, H3 and H4 assembled in one H3-H4 heterotetramer and two H2A-H2B heterodimers. The octamer wraps approximately 147 bp of DNA.</text>
</comment>
<dbReference type="AlphaFoldDB" id="A0A9W9DHQ6"/>
<keyword evidence="8 10" id="KW-0539">Nucleus</keyword>
<dbReference type="CDD" id="cd22912">
    <property type="entry name" value="HFD_H4"/>
    <property type="match status" value="1"/>
</dbReference>
<evidence type="ECO:0000256" key="2">
    <source>
        <dbReference type="ARBA" id="ARBA00004123"/>
    </source>
</evidence>
<evidence type="ECO:0000313" key="11">
    <source>
        <dbReference type="EMBL" id="KAJ4469956.1"/>
    </source>
</evidence>
<evidence type="ECO:0000256" key="8">
    <source>
        <dbReference type="ARBA" id="ARBA00023242"/>
    </source>
</evidence>
<sequence length="94" mass="10627">GLGQGGTQRHRKISRHSITVINRPTIRRLARRGGVKRNSGRIYEETRGALKIFMDDVLRDTFAYTENEDRKTVSALDVVHALKRSGRTLYGFGA</sequence>
<dbReference type="EMBL" id="JANVFS010000033">
    <property type="protein sequence ID" value="KAJ4469956.1"/>
    <property type="molecule type" value="Genomic_DNA"/>
</dbReference>
<comment type="subcellular location">
    <subcellularLocation>
        <location evidence="3">Chromosome</location>
    </subcellularLocation>
    <subcellularLocation>
        <location evidence="2">Nucleus</location>
    </subcellularLocation>
</comment>
<dbReference type="SUPFAM" id="SSF47113">
    <property type="entry name" value="Histone-fold"/>
    <property type="match status" value="1"/>
</dbReference>
<feature type="non-terminal residue" evidence="11">
    <location>
        <position position="1"/>
    </location>
</feature>